<dbReference type="InterPro" id="IPR019734">
    <property type="entry name" value="TPR_rpt"/>
</dbReference>
<evidence type="ECO:0000259" key="3">
    <source>
        <dbReference type="Pfam" id="PF13458"/>
    </source>
</evidence>
<dbReference type="InterPro" id="IPR028081">
    <property type="entry name" value="Leu-bd"/>
</dbReference>
<keyword evidence="5" id="KW-1185">Reference proteome</keyword>
<dbReference type="PROSITE" id="PS51257">
    <property type="entry name" value="PROKAR_LIPOPROTEIN"/>
    <property type="match status" value="1"/>
</dbReference>
<sequence length="637" mass="69994">MTRSAALVLLIPVLAALAGCAPISRQSAVVIPSDIFHAPAPPEARALWEEAEAIENSGNLDAALQAWERVALFFPNNAIAPKALTRAGRLCLKNDRPDQALQYFESILSSFPQWDQTDITQVDRLEALWARGERGSALKTGLELWETSLDRPEMLVRLSTFLAKAHAASGDPGAAFDRLASGYANAQTADERRALDEVALQLASSLEETAAQTLFEQYPAEPIGPFLEYAILDKRWKSQGDPQTREELLRLLARYPTHPVAHEVQEMLNASPVEEAVPLHVDRIGSLLPLSGPHAPHGRNILRGLALAVEDWNRAASQPITLVVKDTQAQPEQAVPAFETLVRQEGVLAVIGPLSAPSAAAVAAEANRWNVPLLTLTQKDSVDAESPFLFHAFIDNRDMLHRLVSYCMEQLGIKRFGVLRAEDRYGNRLAGAFKQVVEELGGELVAESSYRPGSTDFREPIQRLLKAARSASADAGGHTIIEALFIPDQAQTVALIAPQLPYYGVVGATLLGTNLWEDPALLSIGGVYVENALFPAALPLKDNPVSTPFAKFREKHRAVYGEEPDYLSAQAYDTLTFLLEVGRKWNVRDRFPLRQALMDSTGHEGILGALRFRPDGRLERDYPIFQVMNGDLIQVWP</sequence>
<dbReference type="InterPro" id="IPR011990">
    <property type="entry name" value="TPR-like_helical_dom_sf"/>
</dbReference>
<feature type="domain" description="Leucine-binding protein" evidence="3">
    <location>
        <begin position="283"/>
        <end position="629"/>
    </location>
</feature>
<reference evidence="4 5" key="1">
    <citation type="submission" date="2019-05" db="EMBL/GenBank/DDBJ databases">
        <title>The Complete Genome Sequence of the n-alkane-degrading Desulfoglaeba alkanexedens ALDC reveals multiple alkylsuccinate synthase gene clusters.</title>
        <authorList>
            <person name="Callaghan A.V."/>
            <person name="Davidova I.A."/>
            <person name="Duncan K.E."/>
            <person name="Morris B."/>
            <person name="McInerney M.J."/>
        </authorList>
    </citation>
    <scope>NUCLEOTIDE SEQUENCE [LARGE SCALE GENOMIC DNA]</scope>
    <source>
        <strain evidence="4 5">ALDC</strain>
    </source>
</reference>
<reference evidence="4 5" key="2">
    <citation type="submission" date="2019-05" db="EMBL/GenBank/DDBJ databases">
        <authorList>
            <person name="Suflita J.M."/>
            <person name="Marks C.R."/>
        </authorList>
    </citation>
    <scope>NUCLEOTIDE SEQUENCE [LARGE SCALE GENOMIC DNA]</scope>
    <source>
        <strain evidence="4 5">ALDC</strain>
    </source>
</reference>
<dbReference type="Pfam" id="PF13458">
    <property type="entry name" value="Peripla_BP_6"/>
    <property type="match status" value="1"/>
</dbReference>
<dbReference type="AlphaFoldDB" id="A0A4P8L1D8"/>
<evidence type="ECO:0000256" key="1">
    <source>
        <dbReference type="ARBA" id="ARBA00010062"/>
    </source>
</evidence>
<dbReference type="Proteomes" id="UP000298602">
    <property type="component" value="Chromosome"/>
</dbReference>
<evidence type="ECO:0000256" key="2">
    <source>
        <dbReference type="ARBA" id="ARBA00022729"/>
    </source>
</evidence>
<dbReference type="OrthoDB" id="5410879at2"/>
<organism evidence="4 5">
    <name type="scientific">Desulfoglaeba alkanexedens ALDC</name>
    <dbReference type="NCBI Taxonomy" id="980445"/>
    <lineage>
        <taxon>Bacteria</taxon>
        <taxon>Pseudomonadati</taxon>
        <taxon>Thermodesulfobacteriota</taxon>
        <taxon>Syntrophobacteria</taxon>
        <taxon>Syntrophobacterales</taxon>
        <taxon>Syntrophobacteraceae</taxon>
        <taxon>Desulfoglaeba</taxon>
    </lineage>
</organism>
<dbReference type="InterPro" id="IPR051010">
    <property type="entry name" value="BCAA_transport"/>
</dbReference>
<dbReference type="SUPFAM" id="SSF48452">
    <property type="entry name" value="TPR-like"/>
    <property type="match status" value="1"/>
</dbReference>
<proteinExistence type="inferred from homology"/>
<comment type="similarity">
    <text evidence="1">Belongs to the leucine-binding protein family.</text>
</comment>
<protein>
    <recommendedName>
        <fullName evidence="3">Leucine-binding protein domain-containing protein</fullName>
    </recommendedName>
</protein>
<accession>A0A4P8L1D8</accession>
<gene>
    <name evidence="4" type="ORF">FDQ92_05010</name>
</gene>
<dbReference type="InterPro" id="IPR028082">
    <property type="entry name" value="Peripla_BP_I"/>
</dbReference>
<dbReference type="RefSeq" id="WP_137423558.1">
    <property type="nucleotide sequence ID" value="NZ_CP040098.1"/>
</dbReference>
<evidence type="ECO:0000313" key="4">
    <source>
        <dbReference type="EMBL" id="QCQ21589.1"/>
    </source>
</evidence>
<dbReference type="PANTHER" id="PTHR30483:SF6">
    <property type="entry name" value="PERIPLASMIC BINDING PROTEIN OF ABC TRANSPORTER FOR NATURAL AMINO ACIDS"/>
    <property type="match status" value="1"/>
</dbReference>
<keyword evidence="2" id="KW-0732">Signal</keyword>
<dbReference type="PANTHER" id="PTHR30483">
    <property type="entry name" value="LEUCINE-SPECIFIC-BINDING PROTEIN"/>
    <property type="match status" value="1"/>
</dbReference>
<dbReference type="EMBL" id="CP040098">
    <property type="protein sequence ID" value="QCQ21589.1"/>
    <property type="molecule type" value="Genomic_DNA"/>
</dbReference>
<evidence type="ECO:0000313" key="5">
    <source>
        <dbReference type="Proteomes" id="UP000298602"/>
    </source>
</evidence>
<dbReference type="KEGG" id="dax:FDQ92_05010"/>
<dbReference type="CDD" id="cd06339">
    <property type="entry name" value="PBP1_YraM_LppC_lipoprotein-like"/>
    <property type="match status" value="1"/>
</dbReference>
<dbReference type="Gene3D" id="1.25.40.10">
    <property type="entry name" value="Tetratricopeptide repeat domain"/>
    <property type="match status" value="1"/>
</dbReference>
<dbReference type="SUPFAM" id="SSF53822">
    <property type="entry name" value="Periplasmic binding protein-like I"/>
    <property type="match status" value="1"/>
</dbReference>
<dbReference type="SMART" id="SM00028">
    <property type="entry name" value="TPR"/>
    <property type="match status" value="2"/>
</dbReference>
<dbReference type="Gene3D" id="3.40.50.2300">
    <property type="match status" value="2"/>
</dbReference>
<name>A0A4P8L1D8_9BACT</name>